<name>A0A7C4ETP0_9BACT</name>
<dbReference type="PANTHER" id="PTHR35024:SF4">
    <property type="entry name" value="POLYMER-FORMING CYTOSKELETAL PROTEIN"/>
    <property type="match status" value="1"/>
</dbReference>
<feature type="compositionally biased region" description="Basic and acidic residues" evidence="2">
    <location>
        <begin position="159"/>
        <end position="168"/>
    </location>
</feature>
<evidence type="ECO:0000256" key="2">
    <source>
        <dbReference type="SAM" id="MobiDB-lite"/>
    </source>
</evidence>
<evidence type="ECO:0000313" key="3">
    <source>
        <dbReference type="EMBL" id="HGH62069.1"/>
    </source>
</evidence>
<reference evidence="3" key="1">
    <citation type="journal article" date="2020" name="mSystems">
        <title>Genome- and Community-Level Interaction Insights into Carbon Utilization and Element Cycling Functions of Hydrothermarchaeota in Hydrothermal Sediment.</title>
        <authorList>
            <person name="Zhou Z."/>
            <person name="Liu Y."/>
            <person name="Xu W."/>
            <person name="Pan J."/>
            <person name="Luo Z.H."/>
            <person name="Li M."/>
        </authorList>
    </citation>
    <scope>NUCLEOTIDE SEQUENCE [LARGE SCALE GENOMIC DNA]</scope>
    <source>
        <strain evidence="3">SpSt-769</strain>
    </source>
</reference>
<sequence>MLRFRKPKTDVVTGFLGSQTEFEGKLSFSGVVHLDGTFHGEIISRGTLVIGSASVVHAQVHASVLKIAGEVHGDLTATERIELYPPARVYGNIRTPSLVVEEGVIFEGMCSMSSVQAEIPSLEPRDEDVVVEEESIEAISAQAWPPPYEEIAAPDQEEEKAPLHKETR</sequence>
<proteinExistence type="inferred from homology"/>
<dbReference type="EMBL" id="DTGT01000402">
    <property type="protein sequence ID" value="HGH62069.1"/>
    <property type="molecule type" value="Genomic_DNA"/>
</dbReference>
<dbReference type="AlphaFoldDB" id="A0A7C4ETP0"/>
<dbReference type="PANTHER" id="PTHR35024">
    <property type="entry name" value="HYPOTHETICAL CYTOSOLIC PROTEIN"/>
    <property type="match status" value="1"/>
</dbReference>
<organism evidence="3">
    <name type="scientific">Desulfomonile tiedjei</name>
    <dbReference type="NCBI Taxonomy" id="2358"/>
    <lineage>
        <taxon>Bacteria</taxon>
        <taxon>Pseudomonadati</taxon>
        <taxon>Thermodesulfobacteriota</taxon>
        <taxon>Desulfomonilia</taxon>
        <taxon>Desulfomonilales</taxon>
        <taxon>Desulfomonilaceae</taxon>
        <taxon>Desulfomonile</taxon>
    </lineage>
</organism>
<accession>A0A7C4ETP0</accession>
<evidence type="ECO:0000256" key="1">
    <source>
        <dbReference type="ARBA" id="ARBA00044755"/>
    </source>
</evidence>
<feature type="region of interest" description="Disordered" evidence="2">
    <location>
        <begin position="142"/>
        <end position="168"/>
    </location>
</feature>
<comment type="similarity">
    <text evidence="1">Belongs to the bactofilin family.</text>
</comment>
<dbReference type="InterPro" id="IPR007607">
    <property type="entry name" value="BacA/B"/>
</dbReference>
<protein>
    <submittedName>
        <fullName evidence="3">Polymer-forming cytoskeletal protein</fullName>
    </submittedName>
</protein>
<comment type="caution">
    <text evidence="3">The sequence shown here is derived from an EMBL/GenBank/DDBJ whole genome shotgun (WGS) entry which is preliminary data.</text>
</comment>
<dbReference type="Pfam" id="PF04519">
    <property type="entry name" value="Bactofilin"/>
    <property type="match status" value="1"/>
</dbReference>
<gene>
    <name evidence="3" type="ORF">ENV54_12320</name>
</gene>